<evidence type="ECO:0000313" key="1">
    <source>
        <dbReference type="EMBL" id="KPV75049.1"/>
    </source>
</evidence>
<dbReference type="STRING" id="578459.A0A194S3E9"/>
<name>A0A194S3E9_RHOGW</name>
<keyword evidence="2" id="KW-1185">Reference proteome</keyword>
<dbReference type="GeneID" id="28972680"/>
<dbReference type="AlphaFoldDB" id="A0A194S3E9"/>
<sequence>MSDDRERQLLQQQQQQRADDKTSVVAQMRCKIFLQQHHSVWKSLGTGKLKLFHSLPSGTKQLVVDSDKGGGKTVISTIVLTDGVERVGKTGVAIELSDQGDRTGIVYMLQMKTEQSATGLFEQLLVGTDRAKR</sequence>
<dbReference type="RefSeq" id="XP_018271098.1">
    <property type="nucleotide sequence ID" value="XM_018412231.1"/>
</dbReference>
<gene>
    <name evidence="1" type="ORF">RHOBADRAFT_14984</name>
</gene>
<dbReference type="OrthoDB" id="6244550at2759"/>
<dbReference type="OMA" id="MKTEQSA"/>
<dbReference type="SUPFAM" id="SSF50729">
    <property type="entry name" value="PH domain-like"/>
    <property type="match status" value="1"/>
</dbReference>
<dbReference type="EMBL" id="KQ474079">
    <property type="protein sequence ID" value="KPV75049.1"/>
    <property type="molecule type" value="Genomic_DNA"/>
</dbReference>
<dbReference type="Gene3D" id="2.30.29.30">
    <property type="entry name" value="Pleckstrin-homology domain (PH domain)/Phosphotyrosine-binding domain (PTB)"/>
    <property type="match status" value="1"/>
</dbReference>
<protein>
    <recommendedName>
        <fullName evidence="3">RanBD1 domain-containing protein</fullName>
    </recommendedName>
</protein>
<proteinExistence type="predicted"/>
<accession>A0A194S3E9</accession>
<evidence type="ECO:0008006" key="3">
    <source>
        <dbReference type="Google" id="ProtNLM"/>
    </source>
</evidence>
<reference evidence="1 2" key="1">
    <citation type="journal article" date="2015" name="Front. Microbiol.">
        <title>Genome sequence of the plant growth promoting endophytic yeast Rhodotorula graminis WP1.</title>
        <authorList>
            <person name="Firrincieli A."/>
            <person name="Otillar R."/>
            <person name="Salamov A."/>
            <person name="Schmutz J."/>
            <person name="Khan Z."/>
            <person name="Redman R.S."/>
            <person name="Fleck N.D."/>
            <person name="Lindquist E."/>
            <person name="Grigoriev I.V."/>
            <person name="Doty S.L."/>
        </authorList>
    </citation>
    <scope>NUCLEOTIDE SEQUENCE [LARGE SCALE GENOMIC DNA]</scope>
    <source>
        <strain evidence="1 2">WP1</strain>
    </source>
</reference>
<dbReference type="Proteomes" id="UP000053890">
    <property type="component" value="Unassembled WGS sequence"/>
</dbReference>
<evidence type="ECO:0000313" key="2">
    <source>
        <dbReference type="Proteomes" id="UP000053890"/>
    </source>
</evidence>
<organism evidence="1 2">
    <name type="scientific">Rhodotorula graminis (strain WP1)</name>
    <dbReference type="NCBI Taxonomy" id="578459"/>
    <lineage>
        <taxon>Eukaryota</taxon>
        <taxon>Fungi</taxon>
        <taxon>Dikarya</taxon>
        <taxon>Basidiomycota</taxon>
        <taxon>Pucciniomycotina</taxon>
        <taxon>Microbotryomycetes</taxon>
        <taxon>Sporidiobolales</taxon>
        <taxon>Sporidiobolaceae</taxon>
        <taxon>Rhodotorula</taxon>
    </lineage>
</organism>
<dbReference type="InterPro" id="IPR011993">
    <property type="entry name" value="PH-like_dom_sf"/>
</dbReference>